<dbReference type="PANTHER" id="PTHR35908">
    <property type="entry name" value="HYPOTHETICAL FUSION PROTEIN"/>
    <property type="match status" value="1"/>
</dbReference>
<dbReference type="AlphaFoldDB" id="A0A0S2F6K2"/>
<gene>
    <name evidence="2" type="ORF">LA76x_1004</name>
</gene>
<dbReference type="InterPro" id="IPR029068">
    <property type="entry name" value="Glyas_Bleomycin-R_OHBP_Dase"/>
</dbReference>
<accession>A0A0S2F6K2</accession>
<feature type="domain" description="VOC" evidence="1">
    <location>
        <begin position="6"/>
        <end position="127"/>
    </location>
</feature>
<keyword evidence="2" id="KW-0560">Oxidoreductase</keyword>
<proteinExistence type="predicted"/>
<dbReference type="PROSITE" id="PS51819">
    <property type="entry name" value="VOC"/>
    <property type="match status" value="1"/>
</dbReference>
<dbReference type="Gene3D" id="3.10.180.10">
    <property type="entry name" value="2,3-Dihydroxybiphenyl 1,2-Dioxygenase, domain 1"/>
    <property type="match status" value="1"/>
</dbReference>
<keyword evidence="2" id="KW-0223">Dioxygenase</keyword>
<reference evidence="2 3" key="1">
    <citation type="journal article" date="2015" name="BMC Genomics">
        <title>Comparative genomics and metabolic profiling of the genus Lysobacter.</title>
        <authorList>
            <person name="de Bruijn I."/>
            <person name="Cheng X."/>
            <person name="de Jager V."/>
            <person name="Exposito R.G."/>
            <person name="Watrous J."/>
            <person name="Patel N."/>
            <person name="Postma J."/>
            <person name="Dorrestein P.C."/>
            <person name="Kobayashi D."/>
            <person name="Raaijmakers J.M."/>
        </authorList>
    </citation>
    <scope>NUCLEOTIDE SEQUENCE [LARGE SCALE GENOMIC DNA]</scope>
    <source>
        <strain evidence="2 3">76</strain>
    </source>
</reference>
<organism evidence="2 3">
    <name type="scientific">Lysobacter antibioticus</name>
    <dbReference type="NCBI Taxonomy" id="84531"/>
    <lineage>
        <taxon>Bacteria</taxon>
        <taxon>Pseudomonadati</taxon>
        <taxon>Pseudomonadota</taxon>
        <taxon>Gammaproteobacteria</taxon>
        <taxon>Lysobacterales</taxon>
        <taxon>Lysobacteraceae</taxon>
        <taxon>Lysobacter</taxon>
    </lineage>
</organism>
<evidence type="ECO:0000259" key="1">
    <source>
        <dbReference type="PROSITE" id="PS51819"/>
    </source>
</evidence>
<dbReference type="PATRIC" id="fig|84531.8.peg.1032"/>
<dbReference type="PANTHER" id="PTHR35908:SF1">
    <property type="entry name" value="CONSERVED PROTEIN"/>
    <property type="match status" value="1"/>
</dbReference>
<dbReference type="Pfam" id="PF18029">
    <property type="entry name" value="Glyoxalase_6"/>
    <property type="match status" value="1"/>
</dbReference>
<dbReference type="Proteomes" id="UP000060787">
    <property type="component" value="Chromosome"/>
</dbReference>
<dbReference type="SUPFAM" id="SSF54593">
    <property type="entry name" value="Glyoxalase/Bleomycin resistance protein/Dihydroxybiphenyl dioxygenase"/>
    <property type="match status" value="1"/>
</dbReference>
<dbReference type="CDD" id="cd06587">
    <property type="entry name" value="VOC"/>
    <property type="match status" value="1"/>
</dbReference>
<keyword evidence="3" id="KW-1185">Reference proteome</keyword>
<dbReference type="STRING" id="84531.LA76x_1004"/>
<dbReference type="InterPro" id="IPR037523">
    <property type="entry name" value="VOC_core"/>
</dbReference>
<dbReference type="KEGG" id="lab:LA76x_1004"/>
<name>A0A0S2F6K2_LYSAN</name>
<dbReference type="InterPro" id="IPR041581">
    <property type="entry name" value="Glyoxalase_6"/>
</dbReference>
<dbReference type="EMBL" id="CP011129">
    <property type="protein sequence ID" value="ALN79164.1"/>
    <property type="molecule type" value="Genomic_DNA"/>
</dbReference>
<dbReference type="eggNOG" id="COG0346">
    <property type="taxonomic scope" value="Bacteria"/>
</dbReference>
<dbReference type="RefSeq" id="WP_057916817.1">
    <property type="nucleotide sequence ID" value="NZ_CP011129.1"/>
</dbReference>
<evidence type="ECO:0000313" key="3">
    <source>
        <dbReference type="Proteomes" id="UP000060787"/>
    </source>
</evidence>
<dbReference type="GO" id="GO:0051213">
    <property type="term" value="F:dioxygenase activity"/>
    <property type="evidence" value="ECO:0007669"/>
    <property type="project" value="UniProtKB-KW"/>
</dbReference>
<evidence type="ECO:0000313" key="2">
    <source>
        <dbReference type="EMBL" id="ALN79164.1"/>
    </source>
</evidence>
<sequence>MAHRSRLAGFIIDCETGDLDDAANFWSGALGLARVETYDDDGAQYAQLANGPAELHIEVQKVAHPSRVHLDIESDDLDAEAARLEALGAKRIAFVKRWWVMQAPTGHRFCIVRMKHPEQGAPPNVWD</sequence>
<protein>
    <submittedName>
        <fullName evidence="2">Glyoxalase/Bleomycin resistance /Dioxygenase superfamily protein</fullName>
    </submittedName>
</protein>